<sequence length="100" mass="11327">MRTSLCKALLPRNCPKMAGSDGCLFVRQIAINAGRIGLRDQVKNPAFCQAQAVRTKGKINARIQRHPPYHTDQSVQTNRNVLHHHPPTSDPKRQRSIFFN</sequence>
<reference evidence="2 3" key="1">
    <citation type="submission" date="2015-09" db="EMBL/GenBank/DDBJ databases">
        <title>Genome announcement of multiple Pseudomonas syringae strains.</title>
        <authorList>
            <person name="Thakur S."/>
            <person name="Wang P.W."/>
            <person name="Gong Y."/>
            <person name="Weir B.S."/>
            <person name="Guttman D.S."/>
        </authorList>
    </citation>
    <scope>NUCLEOTIDE SEQUENCE [LARGE SCALE GENOMIC DNA]</scope>
    <source>
        <strain evidence="2 3">ICMP2802</strain>
    </source>
</reference>
<name>A0A0P9HZJ8_PSESX</name>
<accession>A0A0P9HZJ8</accession>
<comment type="caution">
    <text evidence="2">The sequence shown here is derived from an EMBL/GenBank/DDBJ whole genome shotgun (WGS) entry which is preliminary data.</text>
</comment>
<dbReference type="PATRIC" id="fig|199198.5.peg.2229"/>
<gene>
    <name evidence="2" type="ORF">ALO91_103062</name>
</gene>
<proteinExistence type="predicted"/>
<organism evidence="2 3">
    <name type="scientific">Pseudomonas syringae pv. aceris</name>
    <dbReference type="NCBI Taxonomy" id="199198"/>
    <lineage>
        <taxon>Bacteria</taxon>
        <taxon>Pseudomonadati</taxon>
        <taxon>Pseudomonadota</taxon>
        <taxon>Gammaproteobacteria</taxon>
        <taxon>Pseudomonadales</taxon>
        <taxon>Pseudomonadaceae</taxon>
        <taxon>Pseudomonas</taxon>
        <taxon>Pseudomonas syringae</taxon>
    </lineage>
</organism>
<dbReference type="AlphaFoldDB" id="A0A0P9HZJ8"/>
<evidence type="ECO:0000313" key="3">
    <source>
        <dbReference type="Proteomes" id="UP000050297"/>
    </source>
</evidence>
<feature type="compositionally biased region" description="Polar residues" evidence="1">
    <location>
        <begin position="71"/>
        <end position="80"/>
    </location>
</feature>
<feature type="region of interest" description="Disordered" evidence="1">
    <location>
        <begin position="66"/>
        <end position="100"/>
    </location>
</feature>
<evidence type="ECO:0000256" key="1">
    <source>
        <dbReference type="SAM" id="MobiDB-lite"/>
    </source>
</evidence>
<evidence type="ECO:0000313" key="2">
    <source>
        <dbReference type="EMBL" id="KPW26554.1"/>
    </source>
</evidence>
<dbReference type="EMBL" id="LJPM01000041">
    <property type="protein sequence ID" value="KPW26554.1"/>
    <property type="molecule type" value="Genomic_DNA"/>
</dbReference>
<protein>
    <submittedName>
        <fullName evidence="2">Uncharacterized protein</fullName>
    </submittedName>
</protein>
<dbReference type="Proteomes" id="UP000050297">
    <property type="component" value="Unassembled WGS sequence"/>
</dbReference>